<dbReference type="InterPro" id="IPR018550">
    <property type="entry name" value="Lipid-A_deacylase-rel"/>
</dbReference>
<dbReference type="AlphaFoldDB" id="A0A6L6UB58"/>
<name>A0A6L6UB58_9FLAO</name>
<dbReference type="Proteomes" id="UP000478208">
    <property type="component" value="Unassembled WGS sequence"/>
</dbReference>
<protein>
    <submittedName>
        <fullName evidence="1">Deacylase</fullName>
    </submittedName>
</protein>
<evidence type="ECO:0000313" key="2">
    <source>
        <dbReference type="Proteomes" id="UP000478208"/>
    </source>
</evidence>
<evidence type="ECO:0000313" key="1">
    <source>
        <dbReference type="EMBL" id="MUU79483.1"/>
    </source>
</evidence>
<keyword evidence="2" id="KW-1185">Reference proteome</keyword>
<dbReference type="Pfam" id="PF09411">
    <property type="entry name" value="PagL"/>
    <property type="match status" value="1"/>
</dbReference>
<sequence>MYIKNYISFLIILTFMVLYENCFAQTTDHSKTSMVFFNPEIIIGKTLEANTDFPDTKLQKDLFFSLGWYNNNTDKEWASRLNYPNVGVSLGFTDFGNSENIGYAYSILPFIEFSILKQKIKGLNLHVGFGSSYIDTQYNEISNEFNRAITTKINWSFRSFLYYDVFKNKTTDWRFGLGFLHHSNGHTKLPNQGLNSLATSISAKIDGRKKTALNIETHNFKPKSQTFLDFRLGIGQNVLSEKFNSKKEVYSMAASAGKIINNTFKFGGGFYYRFYEHYYNYINNNEALVAEQVPHYTKNPFGYATAFGLFATSELLISHIGIELDLGLNIYKPFYKIDWQLNKGYSFENAENETIEVLGELDWYYEIKRTVSARMGLKYYVWSTNKAPKHNLYIGAHINANLGQADFTELSLGYVYRFNFKTKN</sequence>
<accession>A0A6L6UB58</accession>
<gene>
    <name evidence="1" type="ORF">GN138_13585</name>
</gene>
<comment type="caution">
    <text evidence="1">The sequence shown here is derived from an EMBL/GenBank/DDBJ whole genome shotgun (WGS) entry which is preliminary data.</text>
</comment>
<dbReference type="EMBL" id="WOWS01000006">
    <property type="protein sequence ID" value="MUU79483.1"/>
    <property type="molecule type" value="Genomic_DNA"/>
</dbReference>
<dbReference type="Gene3D" id="2.40.160.20">
    <property type="match status" value="1"/>
</dbReference>
<proteinExistence type="predicted"/>
<organism evidence="1 2">
    <name type="scientific">Winogradskyella endarachnes</name>
    <dbReference type="NCBI Taxonomy" id="2681965"/>
    <lineage>
        <taxon>Bacteria</taxon>
        <taxon>Pseudomonadati</taxon>
        <taxon>Bacteroidota</taxon>
        <taxon>Flavobacteriia</taxon>
        <taxon>Flavobacteriales</taxon>
        <taxon>Flavobacteriaceae</taxon>
        <taxon>Winogradskyella</taxon>
    </lineage>
</organism>
<reference evidence="1 2" key="1">
    <citation type="submission" date="2019-12" db="EMBL/GenBank/DDBJ databases">
        <authorList>
            <person name="Li J."/>
        </authorList>
    </citation>
    <scope>NUCLEOTIDE SEQUENCE [LARGE SCALE GENOMIC DNA]</scope>
    <source>
        <strain evidence="1 2">HL2-2</strain>
    </source>
</reference>